<dbReference type="Proteomes" id="UP000603453">
    <property type="component" value="Unassembled WGS sequence"/>
</dbReference>
<feature type="compositionally biased region" description="Basic and acidic residues" evidence="1">
    <location>
        <begin position="201"/>
        <end position="220"/>
    </location>
</feature>
<feature type="compositionally biased region" description="Polar residues" evidence="1">
    <location>
        <begin position="178"/>
        <end position="189"/>
    </location>
</feature>
<feature type="region of interest" description="Disordered" evidence="1">
    <location>
        <begin position="178"/>
        <end position="231"/>
    </location>
</feature>
<evidence type="ECO:0000313" key="2">
    <source>
        <dbReference type="EMBL" id="KAG2214293.1"/>
    </source>
</evidence>
<name>A0A8H7RPI7_9FUNG</name>
<organism evidence="2 3">
    <name type="scientific">Mucor saturninus</name>
    <dbReference type="NCBI Taxonomy" id="64648"/>
    <lineage>
        <taxon>Eukaryota</taxon>
        <taxon>Fungi</taxon>
        <taxon>Fungi incertae sedis</taxon>
        <taxon>Mucoromycota</taxon>
        <taxon>Mucoromycotina</taxon>
        <taxon>Mucoromycetes</taxon>
        <taxon>Mucorales</taxon>
        <taxon>Mucorineae</taxon>
        <taxon>Mucoraceae</taxon>
        <taxon>Mucor</taxon>
    </lineage>
</organism>
<feature type="region of interest" description="Disordered" evidence="1">
    <location>
        <begin position="422"/>
        <end position="441"/>
    </location>
</feature>
<dbReference type="AlphaFoldDB" id="A0A8H7RPI7"/>
<reference evidence="2" key="1">
    <citation type="submission" date="2020-12" db="EMBL/GenBank/DDBJ databases">
        <title>Metabolic potential, ecology and presence of endohyphal bacteria is reflected in genomic diversity of Mucoromycotina.</title>
        <authorList>
            <person name="Muszewska A."/>
            <person name="Okrasinska A."/>
            <person name="Steczkiewicz K."/>
            <person name="Drgas O."/>
            <person name="Orlowska M."/>
            <person name="Perlinska-Lenart U."/>
            <person name="Aleksandrzak-Piekarczyk T."/>
            <person name="Szatraj K."/>
            <person name="Zielenkiewicz U."/>
            <person name="Pilsyk S."/>
            <person name="Malc E."/>
            <person name="Mieczkowski P."/>
            <person name="Kruszewska J.S."/>
            <person name="Biernat P."/>
            <person name="Pawlowska J."/>
        </authorList>
    </citation>
    <scope>NUCLEOTIDE SEQUENCE</scope>
    <source>
        <strain evidence="2">WA0000017839</strain>
    </source>
</reference>
<evidence type="ECO:0000256" key="1">
    <source>
        <dbReference type="SAM" id="MobiDB-lite"/>
    </source>
</evidence>
<gene>
    <name evidence="2" type="ORF">INT47_000849</name>
</gene>
<feature type="compositionally biased region" description="Polar residues" evidence="1">
    <location>
        <begin position="430"/>
        <end position="441"/>
    </location>
</feature>
<dbReference type="OrthoDB" id="5597713at2759"/>
<evidence type="ECO:0000313" key="3">
    <source>
        <dbReference type="Proteomes" id="UP000603453"/>
    </source>
</evidence>
<accession>A0A8H7RPI7</accession>
<keyword evidence="3" id="KW-1185">Reference proteome</keyword>
<proteinExistence type="predicted"/>
<dbReference type="EMBL" id="JAEPRD010000001">
    <property type="protein sequence ID" value="KAG2214293.1"/>
    <property type="molecule type" value="Genomic_DNA"/>
</dbReference>
<protein>
    <submittedName>
        <fullName evidence="2">Uncharacterized protein</fullName>
    </submittedName>
</protein>
<sequence>MHDYQENFSSQMKITVEDGLIIPITAVLSNSDDQDDDPLLTVPCYTENPDIPIILKLRKSKLARAYSINNFLHPTRVEGLSVVAHGLVTLENSMDKSSIWPLVVSVIDITINPIPVKIPERLQSLLNVKEGSVLVNCTESIKSAQVEETDISETIICETMRNDSMETLKDYAEPFNLENTQNSSTSLHDSNLEDSVNPRDPTFDSTEKTDTEINKTKDTEGENSDNESSKLDYDVVPTQIKERPNPLTPNNNMIDYSVDDPMDTYDMDENLIIATMEAENVYLNENLFVQSDQQAIAIETNDTPTHFPHSTENTNIDDFDKNLQKEKDTHEIAEDMSSKMESVIVPAEVDKLLVIDSTDSNVNETEKTDGVMSPPLKLDTQVLSPNNKPDNNADEDHDKFFTQEGVDEEMEHELIEAAARATDIEKSRCSTDGPNPSMQPEQVENQSLCKVNGSQLSSLAEPEIDVDSKEVNNHPVGTIDAVQHQLKRKRVNKWYINLTELRRSPRLAKKKRVQYFPLTRRINRTKKLLMLN</sequence>
<comment type="caution">
    <text evidence="2">The sequence shown here is derived from an EMBL/GenBank/DDBJ whole genome shotgun (WGS) entry which is preliminary data.</text>
</comment>